<name>A0A9X1ZGH0_9GAMM</name>
<dbReference type="RefSeq" id="WP_248948282.1">
    <property type="nucleotide sequence ID" value="NZ_JAKILB010000001.1"/>
</dbReference>
<organism evidence="1 2">
    <name type="scientific">Shewanella pneumatophori</name>
    <dbReference type="NCBI Taxonomy" id="314092"/>
    <lineage>
        <taxon>Bacteria</taxon>
        <taxon>Pseudomonadati</taxon>
        <taxon>Pseudomonadota</taxon>
        <taxon>Gammaproteobacteria</taxon>
        <taxon>Alteromonadales</taxon>
        <taxon>Shewanellaceae</taxon>
        <taxon>Shewanella</taxon>
    </lineage>
</organism>
<keyword evidence="2" id="KW-1185">Reference proteome</keyword>
<dbReference type="AlphaFoldDB" id="A0A9X1ZGH0"/>
<evidence type="ECO:0000313" key="2">
    <source>
        <dbReference type="Proteomes" id="UP001139293"/>
    </source>
</evidence>
<protein>
    <recommendedName>
        <fullName evidence="3">Nif11 domain-containing protein</fullName>
    </recommendedName>
</protein>
<proteinExistence type="predicted"/>
<accession>A0A9X1ZGH0</accession>
<dbReference type="EMBL" id="JAKILB010000001">
    <property type="protein sequence ID" value="MCL1137308.1"/>
    <property type="molecule type" value="Genomic_DNA"/>
</dbReference>
<reference evidence="1" key="1">
    <citation type="submission" date="2022-01" db="EMBL/GenBank/DDBJ databases">
        <title>Whole genome-based taxonomy of the Shewanellaceae.</title>
        <authorList>
            <person name="Martin-Rodriguez A.J."/>
        </authorList>
    </citation>
    <scope>NUCLEOTIDE SEQUENCE</scope>
    <source>
        <strain evidence="1">KCTC 23973</strain>
    </source>
</reference>
<comment type="caution">
    <text evidence="1">The sequence shown here is derived from an EMBL/GenBank/DDBJ whole genome shotgun (WGS) entry which is preliminary data.</text>
</comment>
<sequence length="50" mass="5796">MTTTLQQLKEKALKDPEFKALYEAEQLDISDVEIVEILTEEELSNNLDKK</sequence>
<evidence type="ECO:0000313" key="1">
    <source>
        <dbReference type="EMBL" id="MCL1137308.1"/>
    </source>
</evidence>
<gene>
    <name evidence="1" type="ORF">L2740_01870</name>
</gene>
<evidence type="ECO:0008006" key="3">
    <source>
        <dbReference type="Google" id="ProtNLM"/>
    </source>
</evidence>
<dbReference type="Proteomes" id="UP001139293">
    <property type="component" value="Unassembled WGS sequence"/>
</dbReference>